<dbReference type="AlphaFoldDB" id="A0A6H9SPX5"/>
<evidence type="ECO:0000313" key="3">
    <source>
        <dbReference type="Proteomes" id="UP000430232"/>
    </source>
</evidence>
<dbReference type="Proteomes" id="UP000430232">
    <property type="component" value="Unassembled WGS sequence"/>
</dbReference>
<evidence type="ECO:0000313" key="2">
    <source>
        <dbReference type="EMBL" id="KAB0642045.1"/>
    </source>
</evidence>
<dbReference type="EMBL" id="VZOJ01000031">
    <property type="protein sequence ID" value="KAB0642045.1"/>
    <property type="molecule type" value="Genomic_DNA"/>
</dbReference>
<reference evidence="2 3" key="1">
    <citation type="submission" date="2019-09" db="EMBL/GenBank/DDBJ databases">
        <title>Draft genome sequences of 48 bacterial type strains from the CCUG.</title>
        <authorList>
            <person name="Tunovic T."/>
            <person name="Pineiro-Iglesias B."/>
            <person name="Unosson C."/>
            <person name="Inganas E."/>
            <person name="Ohlen M."/>
            <person name="Cardew S."/>
            <person name="Jensie-Markopoulos S."/>
            <person name="Salva-Serra F."/>
            <person name="Jaen-Luchoro D."/>
            <person name="Karlsson R."/>
            <person name="Svensson-Stadler L."/>
            <person name="Chun J."/>
            <person name="Moore E."/>
        </authorList>
    </citation>
    <scope>NUCLEOTIDE SEQUENCE [LARGE SCALE GENOMIC DNA]</scope>
    <source>
        <strain evidence="2 3">CCUG 54555</strain>
    </source>
</reference>
<accession>A0A6H9SPX5</accession>
<sequence>MSLPERKGFLARTVFFGILERLLIFIEQRIVTAFPSDRYYDAIARKKRMRQKRLQTIPTLRRNNEQRPNNVPIS</sequence>
<dbReference type="RefSeq" id="WP_151064773.1">
    <property type="nucleotide sequence ID" value="NZ_CABVPL010000036.1"/>
</dbReference>
<evidence type="ECO:0000256" key="1">
    <source>
        <dbReference type="SAM" id="MobiDB-lite"/>
    </source>
</evidence>
<feature type="region of interest" description="Disordered" evidence="1">
    <location>
        <begin position="55"/>
        <end position="74"/>
    </location>
</feature>
<gene>
    <name evidence="2" type="ORF">F7R21_13500</name>
</gene>
<proteinExistence type="predicted"/>
<organism evidence="2 3">
    <name type="scientific">Burkholderia latens</name>
    <dbReference type="NCBI Taxonomy" id="488446"/>
    <lineage>
        <taxon>Bacteria</taxon>
        <taxon>Pseudomonadati</taxon>
        <taxon>Pseudomonadota</taxon>
        <taxon>Betaproteobacteria</taxon>
        <taxon>Burkholderiales</taxon>
        <taxon>Burkholderiaceae</taxon>
        <taxon>Burkholderia</taxon>
        <taxon>Burkholderia cepacia complex</taxon>
    </lineage>
</organism>
<dbReference type="GeneID" id="99791606"/>
<keyword evidence="3" id="KW-1185">Reference proteome</keyword>
<protein>
    <submittedName>
        <fullName evidence="2">Uncharacterized protein</fullName>
    </submittedName>
</protein>
<comment type="caution">
    <text evidence="2">The sequence shown here is derived from an EMBL/GenBank/DDBJ whole genome shotgun (WGS) entry which is preliminary data.</text>
</comment>
<name>A0A6H9SPX5_9BURK</name>